<dbReference type="Proteomes" id="UP000008063">
    <property type="component" value="Unassembled WGS sequence"/>
</dbReference>
<gene>
    <name evidence="11" type="ORF">SERLA73DRAFT_83062</name>
</gene>
<comment type="catalytic activity">
    <reaction evidence="9">
        <text>L-seryl-[protein] + ATP = O-phospho-L-seryl-[protein] + ADP + H(+)</text>
        <dbReference type="Rhea" id="RHEA:17989"/>
        <dbReference type="Rhea" id="RHEA-COMP:9863"/>
        <dbReference type="Rhea" id="RHEA-COMP:11604"/>
        <dbReference type="ChEBI" id="CHEBI:15378"/>
        <dbReference type="ChEBI" id="CHEBI:29999"/>
        <dbReference type="ChEBI" id="CHEBI:30616"/>
        <dbReference type="ChEBI" id="CHEBI:83421"/>
        <dbReference type="ChEBI" id="CHEBI:456216"/>
        <dbReference type="EC" id="2.7.11.22"/>
    </reaction>
</comment>
<evidence type="ECO:0000256" key="5">
    <source>
        <dbReference type="ARBA" id="ARBA00022741"/>
    </source>
</evidence>
<reference evidence="12" key="1">
    <citation type="journal article" date="2011" name="Science">
        <title>The plant cell wall-decomposing machinery underlies the functional diversity of forest fungi.</title>
        <authorList>
            <person name="Eastwood D.C."/>
            <person name="Floudas D."/>
            <person name="Binder M."/>
            <person name="Majcherczyk A."/>
            <person name="Schneider P."/>
            <person name="Aerts A."/>
            <person name="Asiegbu F.O."/>
            <person name="Baker S.E."/>
            <person name="Barry K."/>
            <person name="Bendiksby M."/>
            <person name="Blumentritt M."/>
            <person name="Coutinho P.M."/>
            <person name="Cullen D."/>
            <person name="de Vries R.P."/>
            <person name="Gathman A."/>
            <person name="Goodell B."/>
            <person name="Henrissat B."/>
            <person name="Ihrmark K."/>
            <person name="Kauserud H."/>
            <person name="Kohler A."/>
            <person name="LaButti K."/>
            <person name="Lapidus A."/>
            <person name="Lavin J.L."/>
            <person name="Lee Y.-H."/>
            <person name="Lindquist E."/>
            <person name="Lilly W."/>
            <person name="Lucas S."/>
            <person name="Morin E."/>
            <person name="Murat C."/>
            <person name="Oguiza J.A."/>
            <person name="Park J."/>
            <person name="Pisabarro A.G."/>
            <person name="Riley R."/>
            <person name="Rosling A."/>
            <person name="Salamov A."/>
            <person name="Schmidt O."/>
            <person name="Schmutz J."/>
            <person name="Skrede I."/>
            <person name="Stenlid J."/>
            <person name="Wiebenga A."/>
            <person name="Xie X."/>
            <person name="Kuees U."/>
            <person name="Hibbett D.S."/>
            <person name="Hoffmeister D."/>
            <person name="Hoegberg N."/>
            <person name="Martin F."/>
            <person name="Grigoriev I.V."/>
            <person name="Watkinson S.C."/>
        </authorList>
    </citation>
    <scope>NUCLEOTIDE SEQUENCE [LARGE SCALE GENOMIC DNA]</scope>
    <source>
        <strain evidence="12">strain S7.3</strain>
    </source>
</reference>
<dbReference type="OrthoDB" id="413582at2759"/>
<proteinExistence type="inferred from homology"/>
<protein>
    <recommendedName>
        <fullName evidence="2">cyclin-dependent kinase</fullName>
        <ecNumber evidence="2">2.7.11.22</ecNumber>
    </recommendedName>
</protein>
<dbReference type="InterPro" id="IPR000719">
    <property type="entry name" value="Prot_kinase_dom"/>
</dbReference>
<evidence type="ECO:0000256" key="8">
    <source>
        <dbReference type="ARBA" id="ARBA00047811"/>
    </source>
</evidence>
<evidence type="ECO:0000259" key="10">
    <source>
        <dbReference type="PROSITE" id="PS50011"/>
    </source>
</evidence>
<keyword evidence="5" id="KW-0547">Nucleotide-binding</keyword>
<evidence type="ECO:0000256" key="7">
    <source>
        <dbReference type="ARBA" id="ARBA00022840"/>
    </source>
</evidence>
<evidence type="ECO:0000256" key="4">
    <source>
        <dbReference type="ARBA" id="ARBA00022679"/>
    </source>
</evidence>
<keyword evidence="4" id="KW-0808">Transferase</keyword>
<dbReference type="SUPFAM" id="SSF56112">
    <property type="entry name" value="Protein kinase-like (PK-like)"/>
    <property type="match status" value="1"/>
</dbReference>
<name>F8PGF8_SERL3</name>
<dbReference type="AlphaFoldDB" id="F8PGF8"/>
<keyword evidence="6" id="KW-0418">Kinase</keyword>
<dbReference type="PROSITE" id="PS50011">
    <property type="entry name" value="PROTEIN_KINASE_DOM"/>
    <property type="match status" value="1"/>
</dbReference>
<feature type="domain" description="Protein kinase" evidence="10">
    <location>
        <begin position="13"/>
        <end position="227"/>
    </location>
</feature>
<dbReference type="PANTHER" id="PTHR24056">
    <property type="entry name" value="CELL DIVISION PROTEIN KINASE"/>
    <property type="match status" value="1"/>
</dbReference>
<dbReference type="PROSITE" id="PS00108">
    <property type="entry name" value="PROTEIN_KINASE_ST"/>
    <property type="match status" value="1"/>
</dbReference>
<dbReference type="EMBL" id="GL945474">
    <property type="protein sequence ID" value="EGO05391.1"/>
    <property type="molecule type" value="Genomic_DNA"/>
</dbReference>
<comment type="catalytic activity">
    <reaction evidence="8">
        <text>L-threonyl-[protein] + ATP = O-phospho-L-threonyl-[protein] + ADP + H(+)</text>
        <dbReference type="Rhea" id="RHEA:46608"/>
        <dbReference type="Rhea" id="RHEA-COMP:11060"/>
        <dbReference type="Rhea" id="RHEA-COMP:11605"/>
        <dbReference type="ChEBI" id="CHEBI:15378"/>
        <dbReference type="ChEBI" id="CHEBI:30013"/>
        <dbReference type="ChEBI" id="CHEBI:30616"/>
        <dbReference type="ChEBI" id="CHEBI:61977"/>
        <dbReference type="ChEBI" id="CHEBI:456216"/>
        <dbReference type="EC" id="2.7.11.22"/>
    </reaction>
</comment>
<sequence>MDSPDALNIDPSQLQLETIAEGVVSVVSRATVTCDGQQTRVIAVKSSTIHEDYVREPHDIVKELRILASLSHPNVVSILGFKINRKTENLKFWMPFVQYRLSDLLSTLNFSPHPLVSLMDSSGPTPKEQRFVVLAKSIMFQVICAVAYLHDPSRKIAHRDIKPTNILLTETGYVKLIDFGISWREHDDEAPYRAPELLFGPRTYDASAIDLWSLGTTFAEFFTSLRL</sequence>
<evidence type="ECO:0000256" key="1">
    <source>
        <dbReference type="ARBA" id="ARBA00006485"/>
    </source>
</evidence>
<dbReference type="CDD" id="cd00180">
    <property type="entry name" value="PKc"/>
    <property type="match status" value="1"/>
</dbReference>
<dbReference type="Pfam" id="PF00069">
    <property type="entry name" value="Pkinase"/>
    <property type="match status" value="1"/>
</dbReference>
<keyword evidence="3" id="KW-0723">Serine/threonine-protein kinase</keyword>
<dbReference type="InterPro" id="IPR050108">
    <property type="entry name" value="CDK"/>
</dbReference>
<evidence type="ECO:0000256" key="3">
    <source>
        <dbReference type="ARBA" id="ARBA00022527"/>
    </source>
</evidence>
<organism evidence="12">
    <name type="scientific">Serpula lacrymans var. lacrymans (strain S7.3)</name>
    <name type="common">Dry rot fungus</name>
    <dbReference type="NCBI Taxonomy" id="936435"/>
    <lineage>
        <taxon>Eukaryota</taxon>
        <taxon>Fungi</taxon>
        <taxon>Dikarya</taxon>
        <taxon>Basidiomycota</taxon>
        <taxon>Agaricomycotina</taxon>
        <taxon>Agaricomycetes</taxon>
        <taxon>Agaricomycetidae</taxon>
        <taxon>Boletales</taxon>
        <taxon>Coniophorineae</taxon>
        <taxon>Serpulaceae</taxon>
        <taxon>Serpula</taxon>
    </lineage>
</organism>
<evidence type="ECO:0000256" key="6">
    <source>
        <dbReference type="ARBA" id="ARBA00022777"/>
    </source>
</evidence>
<evidence type="ECO:0000256" key="2">
    <source>
        <dbReference type="ARBA" id="ARBA00012425"/>
    </source>
</evidence>
<dbReference type="HOGENOM" id="CLU_000288_50_1_1"/>
<dbReference type="InParanoid" id="F8PGF8"/>
<evidence type="ECO:0000256" key="9">
    <source>
        <dbReference type="ARBA" id="ARBA00048367"/>
    </source>
</evidence>
<feature type="non-terminal residue" evidence="11">
    <location>
        <position position="227"/>
    </location>
</feature>
<dbReference type="GO" id="GO:0005634">
    <property type="term" value="C:nucleus"/>
    <property type="evidence" value="ECO:0007669"/>
    <property type="project" value="TreeGrafter"/>
</dbReference>
<dbReference type="InterPro" id="IPR011009">
    <property type="entry name" value="Kinase-like_dom_sf"/>
</dbReference>
<dbReference type="PANTHER" id="PTHR24056:SF171">
    <property type="entry name" value="CYCLIN-DEPENDENT KINASE 20"/>
    <property type="match status" value="1"/>
</dbReference>
<comment type="similarity">
    <text evidence="1">Belongs to the protein kinase superfamily. CMGC Ser/Thr protein kinase family. CDC2/CDKX subfamily.</text>
</comment>
<dbReference type="eggNOG" id="KOG0594">
    <property type="taxonomic scope" value="Eukaryota"/>
</dbReference>
<dbReference type="Gene3D" id="3.30.200.20">
    <property type="entry name" value="Phosphorylase Kinase, domain 1"/>
    <property type="match status" value="1"/>
</dbReference>
<dbReference type="GO" id="GO:0004693">
    <property type="term" value="F:cyclin-dependent protein serine/threonine kinase activity"/>
    <property type="evidence" value="ECO:0007669"/>
    <property type="project" value="UniProtKB-EC"/>
</dbReference>
<dbReference type="OMA" id="RINCMED"/>
<dbReference type="SMART" id="SM00220">
    <property type="entry name" value="S_TKc"/>
    <property type="match status" value="1"/>
</dbReference>
<keyword evidence="12" id="KW-1185">Reference proteome</keyword>
<dbReference type="InterPro" id="IPR008271">
    <property type="entry name" value="Ser/Thr_kinase_AS"/>
</dbReference>
<evidence type="ECO:0000313" key="11">
    <source>
        <dbReference type="EMBL" id="EGO05391.1"/>
    </source>
</evidence>
<evidence type="ECO:0000313" key="12">
    <source>
        <dbReference type="Proteomes" id="UP000008063"/>
    </source>
</evidence>
<dbReference type="Gene3D" id="1.10.510.10">
    <property type="entry name" value="Transferase(Phosphotransferase) domain 1"/>
    <property type="match status" value="1"/>
</dbReference>
<dbReference type="GO" id="GO:0005524">
    <property type="term" value="F:ATP binding"/>
    <property type="evidence" value="ECO:0007669"/>
    <property type="project" value="UniProtKB-KW"/>
</dbReference>
<dbReference type="STRING" id="936435.F8PGF8"/>
<dbReference type="EC" id="2.7.11.22" evidence="2"/>
<keyword evidence="7" id="KW-0067">ATP-binding</keyword>
<accession>F8PGF8</accession>